<keyword evidence="1" id="KW-0812">Transmembrane</keyword>
<organism evidence="2 4">
    <name type="scientific">Ligilactobacillus acidipiscis</name>
    <dbReference type="NCBI Taxonomy" id="89059"/>
    <lineage>
        <taxon>Bacteria</taxon>
        <taxon>Bacillati</taxon>
        <taxon>Bacillota</taxon>
        <taxon>Bacilli</taxon>
        <taxon>Lactobacillales</taxon>
        <taxon>Lactobacillaceae</taxon>
        <taxon>Ligilactobacillus</taxon>
    </lineage>
</organism>
<dbReference type="GeneID" id="95348478"/>
<evidence type="ECO:0008006" key="6">
    <source>
        <dbReference type="Google" id="ProtNLM"/>
    </source>
</evidence>
<evidence type="ECO:0000313" key="5">
    <source>
        <dbReference type="Proteomes" id="UP000190935"/>
    </source>
</evidence>
<dbReference type="Pfam" id="PF16069">
    <property type="entry name" value="DUF4811"/>
    <property type="match status" value="1"/>
</dbReference>
<reference evidence="2 4" key="1">
    <citation type="journal article" date="2015" name="Genome Announc.">
        <title>Expanding the biotechnology potential of lactobacilli through comparative genomics of 213 strains and associated genera.</title>
        <authorList>
            <person name="Sun Z."/>
            <person name="Harris H.M."/>
            <person name="McCann A."/>
            <person name="Guo C."/>
            <person name="Argimon S."/>
            <person name="Zhang W."/>
            <person name="Yang X."/>
            <person name="Jeffery I.B."/>
            <person name="Cooney J.C."/>
            <person name="Kagawa T.F."/>
            <person name="Liu W."/>
            <person name="Song Y."/>
            <person name="Salvetti E."/>
            <person name="Wrobel A."/>
            <person name="Rasinkangas P."/>
            <person name="Parkhill J."/>
            <person name="Rea M.C."/>
            <person name="O'Sullivan O."/>
            <person name="Ritari J."/>
            <person name="Douillard F.P."/>
            <person name="Paul Ross R."/>
            <person name="Yang R."/>
            <person name="Briner A.E."/>
            <person name="Felis G.E."/>
            <person name="de Vos W.M."/>
            <person name="Barrangou R."/>
            <person name="Klaenhammer T.R."/>
            <person name="Caufield P.W."/>
            <person name="Cui Y."/>
            <person name="Zhang H."/>
            <person name="O'Toole P.W."/>
        </authorList>
    </citation>
    <scope>NUCLEOTIDE SEQUENCE [LARGE SCALE GENOMIC DNA]</scope>
    <source>
        <strain evidence="2 4">DSM 15353</strain>
    </source>
</reference>
<dbReference type="OrthoDB" id="2249491at2"/>
<reference evidence="5" key="2">
    <citation type="submission" date="2016-11" db="EMBL/GenBank/DDBJ databases">
        <authorList>
            <person name="Papadimitriou K."/>
        </authorList>
    </citation>
    <scope>NUCLEOTIDE SEQUENCE [LARGE SCALE GENOMIC DNA]</scope>
    <source>
        <strain evidence="5">ACA-DC 1533</strain>
    </source>
</reference>
<evidence type="ECO:0000313" key="3">
    <source>
        <dbReference type="EMBL" id="SFV39811.1"/>
    </source>
</evidence>
<dbReference type="Proteomes" id="UP000190935">
    <property type="component" value="Chromosome I"/>
</dbReference>
<dbReference type="EMBL" id="JQBK01000120">
    <property type="protein sequence ID" value="KRN80527.1"/>
    <property type="molecule type" value="Genomic_DNA"/>
</dbReference>
<gene>
    <name evidence="2" type="ORF">IV43_GL000334</name>
    <name evidence="3" type="ORF">LAC1533_0391</name>
</gene>
<evidence type="ECO:0000256" key="1">
    <source>
        <dbReference type="SAM" id="Phobius"/>
    </source>
</evidence>
<keyword evidence="1" id="KW-0472">Membrane</keyword>
<reference evidence="3" key="3">
    <citation type="submission" date="2016-11" db="EMBL/GenBank/DDBJ databases">
        <authorList>
            <person name="Jaros S."/>
            <person name="Januszkiewicz K."/>
            <person name="Wedrychowicz H."/>
        </authorList>
    </citation>
    <scope>NUCLEOTIDE SEQUENCE [LARGE SCALE GENOMIC DNA]</scope>
    <source>
        <strain evidence="3">ACA-DC 1533</strain>
    </source>
</reference>
<dbReference type="Proteomes" id="UP000051491">
    <property type="component" value="Unassembled WGS sequence"/>
</dbReference>
<evidence type="ECO:0000313" key="4">
    <source>
        <dbReference type="Proteomes" id="UP000051491"/>
    </source>
</evidence>
<dbReference type="InterPro" id="IPR032083">
    <property type="entry name" value="DUF4811"/>
</dbReference>
<dbReference type="KEGG" id="laca:LAC1533_0391"/>
<evidence type="ECO:0000313" key="2">
    <source>
        <dbReference type="EMBL" id="KRN80527.1"/>
    </source>
</evidence>
<accession>A0A0R2JTT4</accession>
<sequence length="169" mass="19509">MGIALLFISVLLFAYSMIFVQSGLIKRLWVTGSVILLAIIAVTLILNDTEHFGMKQVTEVQEFDLLANEKNSPAKKLVYKKLGNGQEKIYFYRTKRSGPAKLKKTDPMTTKVFVKRDPANKLTVAKNYWVYTNGWSKFYFAGGQPNHQFIDQRFAFHIDQSWQLSEYKK</sequence>
<dbReference type="RefSeq" id="WP_010494791.1">
    <property type="nucleotide sequence ID" value="NZ_JQBK01000120.1"/>
</dbReference>
<proteinExistence type="predicted"/>
<dbReference type="STRING" id="89059.LAC1533_0391"/>
<dbReference type="AlphaFoldDB" id="A0A0R2JTT4"/>
<dbReference type="PATRIC" id="fig|89059.3.peg.339"/>
<protein>
    <recommendedName>
        <fullName evidence="6">DUF4811 domain-containing protein</fullName>
    </recommendedName>
</protein>
<name>A0A0R2JTT4_9LACO</name>
<dbReference type="EMBL" id="LT630287">
    <property type="protein sequence ID" value="SFV39811.1"/>
    <property type="molecule type" value="Genomic_DNA"/>
</dbReference>
<feature type="transmembrane region" description="Helical" evidence="1">
    <location>
        <begin position="28"/>
        <end position="46"/>
    </location>
</feature>
<keyword evidence="1" id="KW-1133">Transmembrane helix</keyword>